<dbReference type="InterPro" id="IPR044570">
    <property type="entry name" value="Set1-like"/>
</dbReference>
<keyword evidence="8" id="KW-1185">Reference proteome</keyword>
<evidence type="ECO:0000256" key="1">
    <source>
        <dbReference type="ARBA" id="ARBA00004123"/>
    </source>
</evidence>
<sequence>MEMNCQLNRDSGKISQTCSISGTSYNDTGHGHGTPGHVTGWMYINQDGRMCGPYIPQQLCEGLSSGFLPEELLVYPIVNGNFVNPVPLKFFIQFPDHVPTGFVYLNVAVPSIKDTTNDHHGRNRLRLLSKNTDDISNLPSEMLLVLSRIIPCENP</sequence>
<evidence type="ECO:0000256" key="3">
    <source>
        <dbReference type="ARBA" id="ARBA00022679"/>
    </source>
</evidence>
<keyword evidence="6" id="KW-0539">Nucleus</keyword>
<keyword evidence="4" id="KW-0949">S-adenosyl-L-methionine</keyword>
<dbReference type="InterPro" id="IPR035445">
    <property type="entry name" value="GYF-like_dom_sf"/>
</dbReference>
<organism evidence="7 8">
    <name type="scientific">Fraxinus pennsylvanica</name>
    <dbReference type="NCBI Taxonomy" id="56036"/>
    <lineage>
        <taxon>Eukaryota</taxon>
        <taxon>Viridiplantae</taxon>
        <taxon>Streptophyta</taxon>
        <taxon>Embryophyta</taxon>
        <taxon>Tracheophyta</taxon>
        <taxon>Spermatophyta</taxon>
        <taxon>Magnoliopsida</taxon>
        <taxon>eudicotyledons</taxon>
        <taxon>Gunneridae</taxon>
        <taxon>Pentapetalae</taxon>
        <taxon>asterids</taxon>
        <taxon>lamiids</taxon>
        <taxon>Lamiales</taxon>
        <taxon>Oleaceae</taxon>
        <taxon>Oleeae</taxon>
        <taxon>Fraxinus</taxon>
    </lineage>
</organism>
<evidence type="ECO:0000256" key="5">
    <source>
        <dbReference type="ARBA" id="ARBA00022853"/>
    </source>
</evidence>
<comment type="subcellular location">
    <subcellularLocation>
        <location evidence="1">Nucleus</location>
    </subcellularLocation>
</comment>
<proteinExistence type="predicted"/>
<evidence type="ECO:0000256" key="6">
    <source>
        <dbReference type="ARBA" id="ARBA00023242"/>
    </source>
</evidence>
<dbReference type="SUPFAM" id="SSF55277">
    <property type="entry name" value="GYF domain"/>
    <property type="match status" value="1"/>
</dbReference>
<evidence type="ECO:0000256" key="2">
    <source>
        <dbReference type="ARBA" id="ARBA00022603"/>
    </source>
</evidence>
<keyword evidence="2" id="KW-0489">Methyltransferase</keyword>
<protein>
    <submittedName>
        <fullName evidence="7">Uncharacterized protein</fullName>
    </submittedName>
</protein>
<dbReference type="GO" id="GO:0032259">
    <property type="term" value="P:methylation"/>
    <property type="evidence" value="ECO:0007669"/>
    <property type="project" value="UniProtKB-KW"/>
</dbReference>
<dbReference type="EMBL" id="OU503041">
    <property type="protein sequence ID" value="CAI9762956.1"/>
    <property type="molecule type" value="Genomic_DNA"/>
</dbReference>
<dbReference type="AlphaFoldDB" id="A0AAD2DT66"/>
<gene>
    <name evidence="7" type="ORF">FPE_LOCUS10386</name>
</gene>
<evidence type="ECO:0000313" key="7">
    <source>
        <dbReference type="EMBL" id="CAI9762956.1"/>
    </source>
</evidence>
<reference evidence="7" key="1">
    <citation type="submission" date="2023-05" db="EMBL/GenBank/DDBJ databases">
        <authorList>
            <person name="Huff M."/>
        </authorList>
    </citation>
    <scope>NUCLEOTIDE SEQUENCE</scope>
</reference>
<evidence type="ECO:0000313" key="8">
    <source>
        <dbReference type="Proteomes" id="UP000834106"/>
    </source>
</evidence>
<dbReference type="GO" id="GO:0048188">
    <property type="term" value="C:Set1C/COMPASS complex"/>
    <property type="evidence" value="ECO:0007669"/>
    <property type="project" value="TreeGrafter"/>
</dbReference>
<keyword evidence="5" id="KW-0156">Chromatin regulator</keyword>
<dbReference type="PANTHER" id="PTHR45814">
    <property type="entry name" value="HISTONE-LYSINE N-METHYLTRANSFERASE SETD1"/>
    <property type="match status" value="1"/>
</dbReference>
<evidence type="ECO:0000256" key="4">
    <source>
        <dbReference type="ARBA" id="ARBA00022691"/>
    </source>
</evidence>
<dbReference type="Proteomes" id="UP000834106">
    <property type="component" value="Chromosome 6"/>
</dbReference>
<accession>A0AAD2DT66</accession>
<dbReference type="GO" id="GO:0042800">
    <property type="term" value="F:histone H3K4 methyltransferase activity"/>
    <property type="evidence" value="ECO:0007669"/>
    <property type="project" value="InterPro"/>
</dbReference>
<dbReference type="PANTHER" id="PTHR45814:SF2">
    <property type="entry name" value="HISTONE-LYSINE N-METHYLTRANSFERASE SETD1"/>
    <property type="match status" value="1"/>
</dbReference>
<dbReference type="Gene3D" id="3.30.1490.40">
    <property type="match status" value="1"/>
</dbReference>
<name>A0AAD2DT66_9LAMI</name>
<keyword evidence="3" id="KW-0808">Transferase</keyword>